<gene>
    <name evidence="1" type="ORF">DCC35_01410</name>
</gene>
<sequence>MISLNTFMQLPRDEKIKCLYLEGEFIVSIRYYKHKVNLYLLSNSYVEVFYNPKTDRIDKIIPLDFKEKRMKFYTDQISLPRVS</sequence>
<dbReference type="Proteomes" id="UP000298616">
    <property type="component" value="Chromosome"/>
</dbReference>
<accession>A0A4D7JE95</accession>
<keyword evidence="2" id="KW-1185">Reference proteome</keyword>
<dbReference type="OrthoDB" id="886340at2"/>
<dbReference type="AlphaFoldDB" id="A0A4D7JE95"/>
<evidence type="ECO:0000313" key="2">
    <source>
        <dbReference type="Proteomes" id="UP000298616"/>
    </source>
</evidence>
<name>A0A4D7JE95_9BACT</name>
<evidence type="ECO:0000313" key="1">
    <source>
        <dbReference type="EMBL" id="QCK13503.1"/>
    </source>
</evidence>
<protein>
    <submittedName>
        <fullName evidence="1">Uncharacterized protein</fullName>
    </submittedName>
</protein>
<organism evidence="1 2">
    <name type="scientific">Mangrovivirga cuniculi</name>
    <dbReference type="NCBI Taxonomy" id="2715131"/>
    <lineage>
        <taxon>Bacteria</taxon>
        <taxon>Pseudomonadati</taxon>
        <taxon>Bacteroidota</taxon>
        <taxon>Cytophagia</taxon>
        <taxon>Cytophagales</taxon>
        <taxon>Mangrovivirgaceae</taxon>
        <taxon>Mangrovivirga</taxon>
    </lineage>
</organism>
<reference evidence="1 2" key="1">
    <citation type="submission" date="2018-04" db="EMBL/GenBank/DDBJ databases">
        <title>Complete genome uncultured novel isolate.</title>
        <authorList>
            <person name="Merlino G."/>
        </authorList>
    </citation>
    <scope>NUCLEOTIDE SEQUENCE [LARGE SCALE GENOMIC DNA]</scope>
    <source>
        <strain evidence="2">R1DC9</strain>
    </source>
</reference>
<dbReference type="EMBL" id="CP028923">
    <property type="protein sequence ID" value="QCK13503.1"/>
    <property type="molecule type" value="Genomic_DNA"/>
</dbReference>
<proteinExistence type="predicted"/>
<dbReference type="KEGG" id="fpf:DCC35_01410"/>